<sequence>MSRPIVHIVMWKFNGQQPADYLSTLRAAAQAMVGKIDGLKRVELGPPLESTKARSQGWEAMLYSELESEEALLKYAPHPVHEEFKTNTKPYATDIMAFDLAI</sequence>
<accession>A0AAV5GEF9</accession>
<name>A0AAV5GEF9_9BASI</name>
<dbReference type="InterPro" id="IPR011008">
    <property type="entry name" value="Dimeric_a/b-barrel"/>
</dbReference>
<gene>
    <name evidence="2" type="ORF">Rhopal_000679-T1</name>
</gene>
<protein>
    <recommendedName>
        <fullName evidence="1">Stress-response A/B barrel domain-containing protein</fullName>
    </recommendedName>
</protein>
<comment type="caution">
    <text evidence="2">The sequence shown here is derived from an EMBL/GenBank/DDBJ whole genome shotgun (WGS) entry which is preliminary data.</text>
</comment>
<evidence type="ECO:0000259" key="1">
    <source>
        <dbReference type="PROSITE" id="PS51502"/>
    </source>
</evidence>
<reference evidence="2 3" key="1">
    <citation type="submission" date="2021-12" db="EMBL/GenBank/DDBJ databases">
        <title>High titer production of polyol ester of fatty acids by Rhodotorula paludigena BS15 towards product separation-free biomass refinery.</title>
        <authorList>
            <person name="Mano J."/>
            <person name="Ono H."/>
            <person name="Tanaka T."/>
            <person name="Naito K."/>
            <person name="Sushida H."/>
            <person name="Ike M."/>
            <person name="Tokuyasu K."/>
            <person name="Kitaoka M."/>
        </authorList>
    </citation>
    <scope>NUCLEOTIDE SEQUENCE [LARGE SCALE GENOMIC DNA]</scope>
    <source>
        <strain evidence="2 3">BS15</strain>
    </source>
</reference>
<evidence type="ECO:0000313" key="3">
    <source>
        <dbReference type="Proteomes" id="UP001342314"/>
    </source>
</evidence>
<evidence type="ECO:0000313" key="2">
    <source>
        <dbReference type="EMBL" id="GJN87724.1"/>
    </source>
</evidence>
<dbReference type="AlphaFoldDB" id="A0AAV5GEF9"/>
<dbReference type="PANTHER" id="PTHR37832:SF1">
    <property type="entry name" value="STRESS-RESPONSE A_B BARREL DOMAIN-CONTAINING PROTEIN"/>
    <property type="match status" value="1"/>
</dbReference>
<dbReference type="Gene3D" id="3.30.70.100">
    <property type="match status" value="1"/>
</dbReference>
<dbReference type="Pfam" id="PF07876">
    <property type="entry name" value="Dabb"/>
    <property type="match status" value="1"/>
</dbReference>
<dbReference type="EMBL" id="BQKY01000002">
    <property type="protein sequence ID" value="GJN87724.1"/>
    <property type="molecule type" value="Genomic_DNA"/>
</dbReference>
<dbReference type="SUPFAM" id="SSF54909">
    <property type="entry name" value="Dimeric alpha+beta barrel"/>
    <property type="match status" value="1"/>
</dbReference>
<dbReference type="PROSITE" id="PS51502">
    <property type="entry name" value="S_R_A_B_BARREL"/>
    <property type="match status" value="1"/>
</dbReference>
<proteinExistence type="predicted"/>
<dbReference type="InterPro" id="IPR013097">
    <property type="entry name" value="Dabb"/>
</dbReference>
<organism evidence="2 3">
    <name type="scientific">Rhodotorula paludigena</name>
    <dbReference type="NCBI Taxonomy" id="86838"/>
    <lineage>
        <taxon>Eukaryota</taxon>
        <taxon>Fungi</taxon>
        <taxon>Dikarya</taxon>
        <taxon>Basidiomycota</taxon>
        <taxon>Pucciniomycotina</taxon>
        <taxon>Microbotryomycetes</taxon>
        <taxon>Sporidiobolales</taxon>
        <taxon>Sporidiobolaceae</taxon>
        <taxon>Rhodotorula</taxon>
    </lineage>
</organism>
<dbReference type="PANTHER" id="PTHR37832">
    <property type="entry name" value="BLL2683 PROTEIN"/>
    <property type="match status" value="1"/>
</dbReference>
<dbReference type="SMART" id="SM00886">
    <property type="entry name" value="Dabb"/>
    <property type="match status" value="1"/>
</dbReference>
<feature type="domain" description="Stress-response A/B barrel" evidence="1">
    <location>
        <begin position="5"/>
        <end position="100"/>
    </location>
</feature>
<dbReference type="Proteomes" id="UP001342314">
    <property type="component" value="Unassembled WGS sequence"/>
</dbReference>
<keyword evidence="3" id="KW-1185">Reference proteome</keyword>